<keyword evidence="3" id="KW-0067">ATP-binding</keyword>
<evidence type="ECO:0000256" key="2">
    <source>
        <dbReference type="ARBA" id="ARBA00022741"/>
    </source>
</evidence>
<gene>
    <name evidence="7" type="primary">hslU</name>
    <name evidence="7" type="ORF">MOO45_03895</name>
</gene>
<comment type="similarity">
    <text evidence="1">Belongs to the ClpX chaperone family. HslU subfamily.</text>
</comment>
<dbReference type="Pfam" id="PF07724">
    <property type="entry name" value="AAA_2"/>
    <property type="match status" value="1"/>
</dbReference>
<dbReference type="SMART" id="SM01086">
    <property type="entry name" value="ClpB_D2-small"/>
    <property type="match status" value="1"/>
</dbReference>
<dbReference type="SMART" id="SM00382">
    <property type="entry name" value="AAA"/>
    <property type="match status" value="1"/>
</dbReference>
<dbReference type="NCBIfam" id="NF003544">
    <property type="entry name" value="PRK05201.1"/>
    <property type="match status" value="1"/>
</dbReference>
<dbReference type="GO" id="GO:0008233">
    <property type="term" value="F:peptidase activity"/>
    <property type="evidence" value="ECO:0007669"/>
    <property type="project" value="UniProtKB-KW"/>
</dbReference>
<evidence type="ECO:0000256" key="4">
    <source>
        <dbReference type="ARBA" id="ARBA00023186"/>
    </source>
</evidence>
<dbReference type="Pfam" id="PF00004">
    <property type="entry name" value="AAA"/>
    <property type="match status" value="1"/>
</dbReference>
<name>A0ABY4PAU2_9LACO</name>
<evidence type="ECO:0000256" key="3">
    <source>
        <dbReference type="ARBA" id="ARBA00022840"/>
    </source>
</evidence>
<feature type="domain" description="Clp ATPase C-terminal" evidence="6">
    <location>
        <begin position="363"/>
        <end position="462"/>
    </location>
</feature>
<dbReference type="InterPro" id="IPR027417">
    <property type="entry name" value="P-loop_NTPase"/>
</dbReference>
<reference evidence="7" key="1">
    <citation type="journal article" date="2022" name="Int. J. Syst. Evol. Microbiol.">
        <title>Apilactobacillus apisilvae sp. nov., Nicolia spurrieriana gen. nov. sp. nov., Bombilactobacillus folatiphilus sp. nov. and Bombilactobacillus thymidiniphilus sp. nov., four new lactic acid bacterial isolates from stingless bees Tetragonula carbonaria and Austroplebeia australis.</title>
        <authorList>
            <person name="Oliphant S.A."/>
            <person name="Watson-Haigh N.S."/>
            <person name="Sumby K.M."/>
            <person name="Gardner J."/>
            <person name="Groom S."/>
            <person name="Jiranek V."/>
        </authorList>
    </citation>
    <scope>NUCLEOTIDE SEQUENCE</scope>
    <source>
        <strain evidence="7">SG4_D2</strain>
    </source>
</reference>
<keyword evidence="2" id="KW-0547">Nucleotide-binding</keyword>
<dbReference type="InterPro" id="IPR019489">
    <property type="entry name" value="Clp_ATPase_C"/>
</dbReference>
<keyword evidence="7" id="KW-0378">Hydrolase</keyword>
<dbReference type="EMBL" id="CP093366">
    <property type="protein sequence ID" value="UQS82793.1"/>
    <property type="molecule type" value="Genomic_DNA"/>
</dbReference>
<dbReference type="NCBIfam" id="TIGR00390">
    <property type="entry name" value="hslU"/>
    <property type="match status" value="1"/>
</dbReference>
<dbReference type="Proteomes" id="UP000831495">
    <property type="component" value="Chromosome"/>
</dbReference>
<proteinExistence type="inferred from homology"/>
<dbReference type="InterPro" id="IPR003593">
    <property type="entry name" value="AAA+_ATPase"/>
</dbReference>
<dbReference type="GO" id="GO:0006508">
    <property type="term" value="P:proteolysis"/>
    <property type="evidence" value="ECO:0007669"/>
    <property type="project" value="UniProtKB-KW"/>
</dbReference>
<dbReference type="PANTHER" id="PTHR48102:SF3">
    <property type="entry name" value="ATP-DEPENDENT PROTEASE ATPASE SUBUNIT HSLU"/>
    <property type="match status" value="1"/>
</dbReference>
<dbReference type="InterPro" id="IPR003959">
    <property type="entry name" value="ATPase_AAA_core"/>
</dbReference>
<evidence type="ECO:0000313" key="7">
    <source>
        <dbReference type="EMBL" id="UQS82793.1"/>
    </source>
</evidence>
<feature type="domain" description="AAA+ ATPase" evidence="5">
    <location>
        <begin position="50"/>
        <end position="364"/>
    </location>
</feature>
<dbReference type="PANTHER" id="PTHR48102">
    <property type="entry name" value="ATP-DEPENDENT CLP PROTEASE ATP-BINDING SUBUNIT CLPX-LIKE, MITOCHONDRIAL-RELATED"/>
    <property type="match status" value="1"/>
</dbReference>
<sequence length="471" mass="52775">MAKQMTPKQIVQALDQYIVGQDEAKRSVAIALYNRYRRTQLSQQMQKDITPKNLLMIGPTGVGKTEIARRLADIVQAPFVKVEATKFTEVGYVGRDVESMIRDLVDVAVKMEEKQRYREVRSQAARQADKILVKLLVPAQKAESKSGSRQGIPDYMSILNSLSQGKAPQEWQQSEEEITDEIRDQRLSVKEQLDRGLLEDEEVTIEVPENNKVNPMNDLMGQMGIDLNNAMDAMLPKKKIKRTLPVSQAREVLIEQESAQLVDHDQIYQAAIQRAENDGIIFIDEIDKITAGNKKNSGEVSREGVQRDILPIVEGSSVKTKYGSVQTDHMLFIGSGAFAESKPSDLIAELQGRFPIRVELNDLTEADFIRILTSPDNALVKQYIALVGSDGIKLTFTQESIETIAKIANQVNHENQNIGARRLATILENVLADIMYEAPDMQMGDILITQEYVEDKVGKIASDSDLTKYIL</sequence>
<keyword evidence="7" id="KW-0645">Protease</keyword>
<accession>A0ABY4PAU2</accession>
<evidence type="ECO:0000259" key="5">
    <source>
        <dbReference type="SMART" id="SM00382"/>
    </source>
</evidence>
<evidence type="ECO:0000256" key="1">
    <source>
        <dbReference type="ARBA" id="ARBA00009771"/>
    </source>
</evidence>
<evidence type="ECO:0000259" key="6">
    <source>
        <dbReference type="SMART" id="SM01086"/>
    </source>
</evidence>
<evidence type="ECO:0000313" key="8">
    <source>
        <dbReference type="Proteomes" id="UP000831495"/>
    </source>
</evidence>
<dbReference type="SUPFAM" id="SSF52540">
    <property type="entry name" value="P-loop containing nucleoside triphosphate hydrolases"/>
    <property type="match status" value="1"/>
</dbReference>
<dbReference type="InterPro" id="IPR050052">
    <property type="entry name" value="ATP-dep_Clp_protease_ClpX"/>
</dbReference>
<keyword evidence="8" id="KW-1185">Reference proteome</keyword>
<organism evidence="7 8">
    <name type="scientific">Bombilactobacillus folatiphilus</name>
    <dbReference type="NCBI Taxonomy" id="2923362"/>
    <lineage>
        <taxon>Bacteria</taxon>
        <taxon>Bacillati</taxon>
        <taxon>Bacillota</taxon>
        <taxon>Bacilli</taxon>
        <taxon>Lactobacillales</taxon>
        <taxon>Lactobacillaceae</taxon>
        <taxon>Bombilactobacillus</taxon>
    </lineage>
</organism>
<keyword evidence="4" id="KW-0143">Chaperone</keyword>
<dbReference type="InterPro" id="IPR004491">
    <property type="entry name" value="HslU"/>
</dbReference>
<dbReference type="RefSeq" id="WP_249515071.1">
    <property type="nucleotide sequence ID" value="NZ_CP093366.1"/>
</dbReference>
<dbReference type="Gene3D" id="1.10.8.60">
    <property type="match status" value="1"/>
</dbReference>
<dbReference type="Gene3D" id="3.40.50.300">
    <property type="entry name" value="P-loop containing nucleotide triphosphate hydrolases"/>
    <property type="match status" value="2"/>
</dbReference>
<protein>
    <submittedName>
        <fullName evidence="7">ATP-dependent protease ATPase subunit HslU</fullName>
    </submittedName>
</protein>